<feature type="domain" description="Glycosyl transferase family 1" evidence="1">
    <location>
        <begin position="180"/>
        <end position="355"/>
    </location>
</feature>
<protein>
    <submittedName>
        <fullName evidence="3">Glycosyltransferase involved in cell wall biosynthesis</fullName>
    </submittedName>
    <submittedName>
        <fullName evidence="4">Glycosyltransferase involved in cell wall bisynthesis</fullName>
    </submittedName>
</protein>
<dbReference type="PANTHER" id="PTHR45947">
    <property type="entry name" value="SULFOQUINOVOSYL TRANSFERASE SQD2"/>
    <property type="match status" value="1"/>
</dbReference>
<name>A0A1M5Z199_9FLAO</name>
<evidence type="ECO:0000313" key="5">
    <source>
        <dbReference type="Proteomes" id="UP000184240"/>
    </source>
</evidence>
<dbReference type="PANTHER" id="PTHR45947:SF3">
    <property type="entry name" value="SULFOQUINOVOSYL TRANSFERASE SQD2"/>
    <property type="match status" value="1"/>
</dbReference>
<proteinExistence type="predicted"/>
<dbReference type="Gene3D" id="3.40.50.2000">
    <property type="entry name" value="Glycogen Phosphorylase B"/>
    <property type="match status" value="2"/>
</dbReference>
<evidence type="ECO:0000259" key="2">
    <source>
        <dbReference type="Pfam" id="PF13579"/>
    </source>
</evidence>
<gene>
    <name evidence="3" type="ORF">DSM01_1869</name>
    <name evidence="4" type="ORF">SAMN04487999_2592</name>
</gene>
<dbReference type="InterPro" id="IPR050194">
    <property type="entry name" value="Glycosyltransferase_grp1"/>
</dbReference>
<dbReference type="InterPro" id="IPR001296">
    <property type="entry name" value="Glyco_trans_1"/>
</dbReference>
<dbReference type="Proteomes" id="UP000184240">
    <property type="component" value="Unassembled WGS sequence"/>
</dbReference>
<feature type="domain" description="Glycosyltransferase subfamily 4-like N-terminal" evidence="2">
    <location>
        <begin position="19"/>
        <end position="176"/>
    </location>
</feature>
<dbReference type="EMBL" id="QOVN01000003">
    <property type="protein sequence ID" value="RXG29767.1"/>
    <property type="molecule type" value="Genomic_DNA"/>
</dbReference>
<reference evidence="3 6" key="3">
    <citation type="submission" date="2018-07" db="EMBL/GenBank/DDBJ databases">
        <title>Leeuwenhoekiella genomics.</title>
        <authorList>
            <person name="Tahon G."/>
            <person name="Willems A."/>
        </authorList>
    </citation>
    <scope>NUCLEOTIDE SEQUENCE [LARGE SCALE GENOMIC DNA]</scope>
    <source>
        <strain evidence="3 6">LMG 24856</strain>
    </source>
</reference>
<dbReference type="STRING" id="573501.SAMN04487999_2592"/>
<evidence type="ECO:0000313" key="4">
    <source>
        <dbReference type="EMBL" id="SHI17924.1"/>
    </source>
</evidence>
<dbReference type="InterPro" id="IPR028098">
    <property type="entry name" value="Glyco_trans_4-like_N"/>
</dbReference>
<evidence type="ECO:0000313" key="6">
    <source>
        <dbReference type="Proteomes" id="UP000290037"/>
    </source>
</evidence>
<dbReference type="EMBL" id="FQXT01000004">
    <property type="protein sequence ID" value="SHI17924.1"/>
    <property type="molecule type" value="Genomic_DNA"/>
</dbReference>
<dbReference type="SUPFAM" id="SSF53756">
    <property type="entry name" value="UDP-Glycosyltransferase/glycogen phosphorylase"/>
    <property type="match status" value="1"/>
</dbReference>
<reference evidence="5" key="2">
    <citation type="submission" date="2016-11" db="EMBL/GenBank/DDBJ databases">
        <authorList>
            <person name="Varghese N."/>
            <person name="Submissions S."/>
        </authorList>
    </citation>
    <scope>NUCLEOTIDE SEQUENCE [LARGE SCALE GENOMIC DNA]</scope>
    <source>
        <strain evidence="5">DSM 19859</strain>
    </source>
</reference>
<dbReference type="GO" id="GO:0016757">
    <property type="term" value="F:glycosyltransferase activity"/>
    <property type="evidence" value="ECO:0007669"/>
    <property type="project" value="InterPro"/>
</dbReference>
<dbReference type="OrthoDB" id="502646at2"/>
<reference evidence="4" key="1">
    <citation type="submission" date="2016-11" db="EMBL/GenBank/DDBJ databases">
        <authorList>
            <person name="Jaros S."/>
            <person name="Januszkiewicz K."/>
            <person name="Wedrychowicz H."/>
        </authorList>
    </citation>
    <scope>NUCLEOTIDE SEQUENCE [LARGE SCALE GENOMIC DNA]</scope>
    <source>
        <strain evidence="4">DSM 19859</strain>
    </source>
</reference>
<evidence type="ECO:0000259" key="1">
    <source>
        <dbReference type="Pfam" id="PF00534"/>
    </source>
</evidence>
<sequence>MHIAFLTPEYPHPYLNRSGGLGTSIKNLASSLVEAGERVTVFVYSQAEDREFEDQGVQIHSIAKRKYTFAGWYLHSKFLQRYINKIILLDGINVLEAPDWTGITALMHFKCPLVIRCNGSDGYFCHLDSRKQKPKNRWFEMQALKNADHILAASAFTAKLTKAIFGLKNEIQVIPNSIDTELFKPVQIPEVSNRILYYGSVIRKKGVLELAEICNLVFKENASARLILAGNDVKDVFTGRSTQELFMEVVKSKFHNQIEFKGLLPYKAVQEEIAKASVVVLPSFAEALPMTWIEAMAMEKALVTSNIGWANEVMIDGETGYAVDPKDHQAYSDAILQLLDSETLRKRMGINARKRVSEKFATQVVVKQNLEFYKSLV</sequence>
<keyword evidence="6" id="KW-1185">Reference proteome</keyword>
<accession>A0A1M5Z199</accession>
<organism evidence="4 5">
    <name type="scientific">Leeuwenhoekiella palythoae</name>
    <dbReference type="NCBI Taxonomy" id="573501"/>
    <lineage>
        <taxon>Bacteria</taxon>
        <taxon>Pseudomonadati</taxon>
        <taxon>Bacteroidota</taxon>
        <taxon>Flavobacteriia</taxon>
        <taxon>Flavobacteriales</taxon>
        <taxon>Flavobacteriaceae</taxon>
        <taxon>Leeuwenhoekiella</taxon>
    </lineage>
</organism>
<dbReference type="RefSeq" id="WP_072983655.1">
    <property type="nucleotide sequence ID" value="NZ_FQXT01000004.1"/>
</dbReference>
<dbReference type="Proteomes" id="UP000290037">
    <property type="component" value="Unassembled WGS sequence"/>
</dbReference>
<dbReference type="AlphaFoldDB" id="A0A1M5Z199"/>
<dbReference type="Pfam" id="PF00534">
    <property type="entry name" value="Glycos_transf_1"/>
    <property type="match status" value="1"/>
</dbReference>
<dbReference type="CDD" id="cd03801">
    <property type="entry name" value="GT4_PimA-like"/>
    <property type="match status" value="1"/>
</dbReference>
<keyword evidence="4" id="KW-0808">Transferase</keyword>
<dbReference type="Pfam" id="PF13579">
    <property type="entry name" value="Glyco_trans_4_4"/>
    <property type="match status" value="1"/>
</dbReference>
<evidence type="ECO:0000313" key="3">
    <source>
        <dbReference type="EMBL" id="RXG29767.1"/>
    </source>
</evidence>